<feature type="signal peptide" evidence="1">
    <location>
        <begin position="1"/>
        <end position="20"/>
    </location>
</feature>
<dbReference type="AlphaFoldDB" id="A0A975F2H7"/>
<dbReference type="PANTHER" id="PTHR42941:SF1">
    <property type="entry name" value="SLL1037 PROTEIN"/>
    <property type="match status" value="1"/>
</dbReference>
<dbReference type="SUPFAM" id="SSF53850">
    <property type="entry name" value="Periplasmic binding protein-like II"/>
    <property type="match status" value="1"/>
</dbReference>
<dbReference type="Pfam" id="PF16868">
    <property type="entry name" value="NMT1_3"/>
    <property type="match status" value="1"/>
</dbReference>
<evidence type="ECO:0000313" key="3">
    <source>
        <dbReference type="Proteomes" id="UP000671908"/>
    </source>
</evidence>
<dbReference type="CDD" id="cd13520">
    <property type="entry name" value="PBP2_TAXI_TRAP"/>
    <property type="match status" value="1"/>
</dbReference>
<sequence length="316" mass="33675">MKKRTITVLLTALFTLAAFANGKPDSGSGTPKFITVGTGATGGAFYPIGVAVASVITNNLDIDATAQVTGGALENIELVQNKTIDLGITMGNSAQEAYEKNGYTNINALFGGLSKGFFQIVVMNDSPIKTMMDLIGRKVCMGPAGNGAISVAETIWGAHGFSITDVKATYLSYDDGIRQLTDGNCDAVVVQAAIPSAAIQELAASSKAYRLIPVSENVAKTLSDKYQYFGYGKLPKAIYQNNPSDTMTMYIINMMIVRADLPEDTVYNITKSLFENIETIKASHKAASGITLKDAARTSVPLHPGAQKYFNEIKVK</sequence>
<proteinExistence type="predicted"/>
<evidence type="ECO:0000256" key="1">
    <source>
        <dbReference type="SAM" id="SignalP"/>
    </source>
</evidence>
<reference evidence="2 3" key="1">
    <citation type="journal article" date="2021" name="Microbiol. Resour. Announc.">
        <title>Complete Genome Sequences of Three Human Oral Treponema parvum Isolates.</title>
        <authorList>
            <person name="Zeng H."/>
            <person name="Watt R.M."/>
        </authorList>
    </citation>
    <scope>NUCLEOTIDE SEQUENCE [LARGE SCALE GENOMIC DNA]</scope>
    <source>
        <strain evidence="2 3">ATCC 700770</strain>
    </source>
</reference>
<dbReference type="Proteomes" id="UP000671908">
    <property type="component" value="Chromosome"/>
</dbReference>
<dbReference type="InterPro" id="IPR011852">
    <property type="entry name" value="TRAP_TAXI"/>
</dbReference>
<keyword evidence="3" id="KW-1185">Reference proteome</keyword>
<accession>A0A975F2H7</accession>
<dbReference type="PANTHER" id="PTHR42941">
    <property type="entry name" value="SLL1037 PROTEIN"/>
    <property type="match status" value="1"/>
</dbReference>
<dbReference type="NCBIfam" id="TIGR02122">
    <property type="entry name" value="TRAP_TAXI"/>
    <property type="match status" value="1"/>
</dbReference>
<name>A0A975F2H7_9SPIR</name>
<dbReference type="EMBL" id="CP054142">
    <property type="protein sequence ID" value="QTQ13217.1"/>
    <property type="molecule type" value="Genomic_DNA"/>
</dbReference>
<evidence type="ECO:0000313" key="2">
    <source>
        <dbReference type="EMBL" id="QTQ13217.1"/>
    </source>
</evidence>
<protein>
    <submittedName>
        <fullName evidence="2">TAXI family TRAP transporter solute-binding subunit</fullName>
    </submittedName>
</protein>
<organism evidence="2 3">
    <name type="scientific">Treponema parvum</name>
    <dbReference type="NCBI Taxonomy" id="138851"/>
    <lineage>
        <taxon>Bacteria</taxon>
        <taxon>Pseudomonadati</taxon>
        <taxon>Spirochaetota</taxon>
        <taxon>Spirochaetia</taxon>
        <taxon>Spirochaetales</taxon>
        <taxon>Treponemataceae</taxon>
        <taxon>Treponema</taxon>
    </lineage>
</organism>
<keyword evidence="1" id="KW-0732">Signal</keyword>
<dbReference type="KEGG" id="tpav:HRQ91_01410"/>
<dbReference type="RefSeq" id="WP_210119940.1">
    <property type="nucleotide sequence ID" value="NZ_CP054142.1"/>
</dbReference>
<gene>
    <name evidence="2" type="ORF">HRQ91_01410</name>
</gene>
<dbReference type="Gene3D" id="3.40.190.10">
    <property type="entry name" value="Periplasmic binding protein-like II"/>
    <property type="match status" value="2"/>
</dbReference>
<feature type="chain" id="PRO_5037424137" evidence="1">
    <location>
        <begin position="21"/>
        <end position="316"/>
    </location>
</feature>